<dbReference type="AlphaFoldDB" id="A0A106C2V3"/>
<evidence type="ECO:0008006" key="3">
    <source>
        <dbReference type="Google" id="ProtNLM"/>
    </source>
</evidence>
<protein>
    <recommendedName>
        <fullName evidence="3">Transcriptional regulator VspR</fullName>
    </recommendedName>
</protein>
<dbReference type="EMBL" id="LRDC01000001">
    <property type="protein sequence ID" value="KVX03206.1"/>
    <property type="molecule type" value="Genomic_DNA"/>
</dbReference>
<evidence type="ECO:0000313" key="1">
    <source>
        <dbReference type="EMBL" id="KVX03206.1"/>
    </source>
</evidence>
<accession>A0A106C2V3</accession>
<evidence type="ECO:0000313" key="2">
    <source>
        <dbReference type="Proteomes" id="UP000055702"/>
    </source>
</evidence>
<proteinExistence type="predicted"/>
<dbReference type="Proteomes" id="UP000055702">
    <property type="component" value="Unassembled WGS sequence"/>
</dbReference>
<comment type="caution">
    <text evidence="1">The sequence shown here is derived from an EMBL/GenBank/DDBJ whole genome shotgun (WGS) entry which is preliminary data.</text>
</comment>
<gene>
    <name evidence="1" type="ORF">AWJ07_01130</name>
</gene>
<organism evidence="1">
    <name type="scientific">Shewanella frigidimarina</name>
    <dbReference type="NCBI Taxonomy" id="56812"/>
    <lineage>
        <taxon>Bacteria</taxon>
        <taxon>Pseudomonadati</taxon>
        <taxon>Pseudomonadota</taxon>
        <taxon>Gammaproteobacteria</taxon>
        <taxon>Alteromonadales</taxon>
        <taxon>Shewanellaceae</taxon>
        <taxon>Shewanella</taxon>
    </lineage>
</organism>
<name>A0A106C2V3_SHEFR</name>
<reference evidence="1 2" key="1">
    <citation type="submission" date="2016-01" db="EMBL/GenBank/DDBJ databases">
        <title>Draft genome of the antarctic isolate Shewanella frigidimarina Ag06-30.</title>
        <authorList>
            <person name="Parmeciano Di Noto G."/>
            <person name="Vazquez S."/>
            <person name="Mac Cormack W."/>
            <person name="Iriarte A."/>
            <person name="Quiroga C."/>
        </authorList>
    </citation>
    <scope>NUCLEOTIDE SEQUENCE [LARGE SCALE GENOMIC DNA]</scope>
    <source>
        <strain evidence="1 2">Ag06-30</strain>
    </source>
</reference>
<dbReference type="RefSeq" id="WP_059743726.1">
    <property type="nucleotide sequence ID" value="NZ_LRDC01000001.1"/>
</dbReference>
<sequence length="175" mass="19901">MTNETISLNQKLRKLLMQVEEGSIGRKQLIELAGNQFNLSKIQAQRLVARNIHALTTKDLIVATGKINARVYQITPELRAILQSNEYEITTKTHDKKDVSSNELITEETKTSTELKMLLGEIQAYQDYLNQFPQQNKTILSLLNKTRDHATDLYGRLSAIKKIIKASDIEDNITC</sequence>